<dbReference type="Pfam" id="PF02585">
    <property type="entry name" value="PIG-L"/>
    <property type="match status" value="1"/>
</dbReference>
<dbReference type="HOGENOM" id="CLU_049311_5_2_6"/>
<dbReference type="InterPro" id="IPR003737">
    <property type="entry name" value="GlcNAc_PI_deacetylase-related"/>
</dbReference>
<dbReference type="EMBL" id="CP002272">
    <property type="protein sequence ID" value="ADO47270.1"/>
    <property type="molecule type" value="Genomic_DNA"/>
</dbReference>
<name>E3G6E7_ENTLS</name>
<dbReference type="InterPro" id="IPR024078">
    <property type="entry name" value="LmbE-like_dom_sf"/>
</dbReference>
<dbReference type="SUPFAM" id="SSF102588">
    <property type="entry name" value="LmbE-like"/>
    <property type="match status" value="1"/>
</dbReference>
<reference evidence="2" key="1">
    <citation type="submission" date="2010-10" db="EMBL/GenBank/DDBJ databases">
        <title>Complete sequence of Enterobacter cloacae SCF1.</title>
        <authorList>
            <consortium name="US DOE Joint Genome Institute"/>
            <person name="Lucas S."/>
            <person name="Copeland A."/>
            <person name="Lapidus A."/>
            <person name="Cheng J.-F."/>
            <person name="Bruce D."/>
            <person name="Goodwin L."/>
            <person name="Pitluck S."/>
            <person name="Davenport K."/>
            <person name="Detter J.C."/>
            <person name="Han C."/>
            <person name="Tapia R."/>
            <person name="Land M."/>
            <person name="Hauser L."/>
            <person name="Chang Y.-J."/>
            <person name="Jeffries C."/>
            <person name="Kyrpides N."/>
            <person name="Ivanova N."/>
            <person name="Mikhailova N."/>
            <person name="DeAngelis K."/>
            <person name="Arkin A.P."/>
            <person name="Chivian D."/>
            <person name="Edwards B."/>
            <person name="Woo H."/>
            <person name="Hazen T.C."/>
            <person name="Woyke T."/>
        </authorList>
    </citation>
    <scope>NUCLEOTIDE SEQUENCE [LARGE SCALE GENOMIC DNA]</scope>
    <source>
        <strain evidence="2">SCF1</strain>
    </source>
</reference>
<dbReference type="Proteomes" id="UP000006872">
    <property type="component" value="Chromosome"/>
</dbReference>
<gene>
    <name evidence="1" type="ordered locus">Entcl_0998</name>
</gene>
<dbReference type="RefSeq" id="WP_013365022.1">
    <property type="nucleotide sequence ID" value="NC_014618.1"/>
</dbReference>
<protein>
    <submittedName>
        <fullName evidence="1">LmbE family protein</fullName>
    </submittedName>
</protein>
<dbReference type="PANTHER" id="PTHR12993:SF30">
    <property type="entry name" value="N-ACETYL-ALPHA-D-GLUCOSAMINYL L-MALATE DEACETYLASE 1"/>
    <property type="match status" value="1"/>
</dbReference>
<reference evidence="1 2" key="2">
    <citation type="journal article" date="2011" name="Stand. Genomic Sci.">
        <title>Complete genome sequence of 'Enterobacter lignolyticus' SCF1.</title>
        <authorList>
            <person name="Deangelis K.M."/>
            <person name="D'Haeseleer P."/>
            <person name="Chivian D."/>
            <person name="Fortney J.L."/>
            <person name="Khudyakov J."/>
            <person name="Simmons B."/>
            <person name="Woo H."/>
            <person name="Arkin A.P."/>
            <person name="Davenport K.W."/>
            <person name="Goodwin L."/>
            <person name="Chen A."/>
            <person name="Ivanova N."/>
            <person name="Kyrpides N.C."/>
            <person name="Mavromatis K."/>
            <person name="Woyke T."/>
            <person name="Hazen T.C."/>
        </authorList>
    </citation>
    <scope>NUCLEOTIDE SEQUENCE [LARGE SCALE GENOMIC DNA]</scope>
    <source>
        <strain evidence="1 2">SCF1</strain>
    </source>
</reference>
<dbReference type="GO" id="GO:0016811">
    <property type="term" value="F:hydrolase activity, acting on carbon-nitrogen (but not peptide) bonds, in linear amides"/>
    <property type="evidence" value="ECO:0007669"/>
    <property type="project" value="TreeGrafter"/>
</dbReference>
<dbReference type="AlphaFoldDB" id="E3G6E7"/>
<evidence type="ECO:0000313" key="2">
    <source>
        <dbReference type="Proteomes" id="UP000006872"/>
    </source>
</evidence>
<dbReference type="eggNOG" id="COG2120">
    <property type="taxonomic scope" value="Bacteria"/>
</dbReference>
<dbReference type="PANTHER" id="PTHR12993">
    <property type="entry name" value="N-ACETYLGLUCOSAMINYL-PHOSPHATIDYLINOSITOL DE-N-ACETYLASE-RELATED"/>
    <property type="match status" value="1"/>
</dbReference>
<proteinExistence type="predicted"/>
<evidence type="ECO:0000313" key="1">
    <source>
        <dbReference type="EMBL" id="ADO47270.1"/>
    </source>
</evidence>
<organism evidence="1 2">
    <name type="scientific">Enterobacter lignolyticus (strain SCF1)</name>
    <dbReference type="NCBI Taxonomy" id="701347"/>
    <lineage>
        <taxon>Bacteria</taxon>
        <taxon>Pseudomonadati</taxon>
        <taxon>Pseudomonadota</taxon>
        <taxon>Gammaproteobacteria</taxon>
        <taxon>Enterobacterales</taxon>
        <taxon>Enterobacteriaceae</taxon>
        <taxon>Pluralibacter</taxon>
    </lineage>
</organism>
<accession>E3G6E7</accession>
<sequence>MLSLKTELKNILAIGAHPDDIEFGCGGSLAHYADIGVSIIAIVLTEGKAGCHESVNRVAETRTALAHLGITQVINFDFDDTRLGMQLDAVIKALEDAIYGHIHLAEGVSRVYTMCRSDRHQDHRIVYDASIVACRMARQILCYETPSTWASFAPHVYAEISQDNMDKKIVALQAHNSQLHRNYMQPDQVRAVARFRGQQVGCEMSEAFSIHKMVL</sequence>
<dbReference type="Gene3D" id="3.40.50.10320">
    <property type="entry name" value="LmbE-like"/>
    <property type="match status" value="1"/>
</dbReference>
<keyword evidence="2" id="KW-1185">Reference proteome</keyword>
<dbReference type="STRING" id="701347.Entcl_0998"/>
<dbReference type="KEGG" id="esc:Entcl_0998"/>